<feature type="compositionally biased region" description="Basic and acidic residues" evidence="1">
    <location>
        <begin position="348"/>
        <end position="357"/>
    </location>
</feature>
<dbReference type="RefSeq" id="XP_017301735.1">
    <property type="nucleotide sequence ID" value="XM_017446246.2"/>
</dbReference>
<accession>A0A1S4EHR3</accession>
<name>A0A1S4EHR3_DIACI</name>
<feature type="compositionally biased region" description="Basic and acidic residues" evidence="1">
    <location>
        <begin position="366"/>
        <end position="383"/>
    </location>
</feature>
<feature type="region of interest" description="Disordered" evidence="1">
    <location>
        <begin position="322"/>
        <end position="450"/>
    </location>
</feature>
<proteinExistence type="predicted"/>
<dbReference type="PaxDb" id="121845-A0A1S4EHR3"/>
<sequence length="450" mass="51951">MLSPRNNINRVVERMTHYPEIHEKAYHNIGAHGRAMVIPTRHKVSSKGHLACVTFSGGKAYPRRKHIMLSGNGQEETRNVKADINMLSYYKQARNAADEIATHEVPLYTKYRRSPEPYTPRSYYRLIRPYKPTKSAPPKVETERADTANGDVEEETKPKRSKKSLSRQATQDKEAEEARLLAEEHLRRAQEEEAERIAAELEREEAEREERQRLAKEARLAEQKAEEERLAAEREEEERLLAKIAEEERLAAEKAEEEERLAAERAEEERLAAQKEKEERLAAEQAEKERLEAEALEEERLEAERIEAERLAEEERILAAQAEEERYANDHGRTDEERLAAELTENLLRIKAEKEREEEQEEEESEKERATTEEPEESKKEDEYVTDEDNDKAVGSSDEDEEAKDELGDEGHPIVEYPVTPDVTGNERKNLGGAEAAEEVLSTEEEEEEE</sequence>
<keyword evidence="2" id="KW-1185">Reference proteome</keyword>
<feature type="region of interest" description="Disordered" evidence="1">
    <location>
        <begin position="255"/>
        <end position="299"/>
    </location>
</feature>
<dbReference type="GeneID" id="103514494"/>
<feature type="compositionally biased region" description="Basic and acidic residues" evidence="1">
    <location>
        <begin position="322"/>
        <end position="340"/>
    </location>
</feature>
<feature type="compositionally biased region" description="Basic and acidic residues" evidence="1">
    <location>
        <begin position="170"/>
        <end position="234"/>
    </location>
</feature>
<feature type="compositionally biased region" description="Acidic residues" evidence="1">
    <location>
        <begin position="436"/>
        <end position="450"/>
    </location>
</feature>
<dbReference type="STRING" id="121845.A0A1S4EHR3"/>
<feature type="region of interest" description="Disordered" evidence="1">
    <location>
        <begin position="112"/>
        <end position="234"/>
    </location>
</feature>
<gene>
    <name evidence="3" type="primary">LOC103514494</name>
</gene>
<protein>
    <submittedName>
        <fullName evidence="3">Uncharacterized abhydrolase domain-containing protein DDB_G0269086-like isoform X1</fullName>
    </submittedName>
</protein>
<evidence type="ECO:0000313" key="3">
    <source>
        <dbReference type="RefSeq" id="XP_017301735.1"/>
    </source>
</evidence>
<feature type="compositionally biased region" description="Basic and acidic residues" evidence="1">
    <location>
        <begin position="260"/>
        <end position="293"/>
    </location>
</feature>
<dbReference type="Proteomes" id="UP000079169">
    <property type="component" value="Unplaced"/>
</dbReference>
<dbReference type="AlphaFoldDB" id="A0A1S4EHR3"/>
<evidence type="ECO:0000256" key="1">
    <source>
        <dbReference type="SAM" id="MobiDB-lite"/>
    </source>
</evidence>
<reference evidence="3" key="1">
    <citation type="submission" date="2025-08" db="UniProtKB">
        <authorList>
            <consortium name="RefSeq"/>
        </authorList>
    </citation>
    <scope>IDENTIFICATION</scope>
</reference>
<evidence type="ECO:0000313" key="2">
    <source>
        <dbReference type="Proteomes" id="UP000079169"/>
    </source>
</evidence>
<organism evidence="2 3">
    <name type="scientific">Diaphorina citri</name>
    <name type="common">Asian citrus psyllid</name>
    <dbReference type="NCBI Taxonomy" id="121845"/>
    <lineage>
        <taxon>Eukaryota</taxon>
        <taxon>Metazoa</taxon>
        <taxon>Ecdysozoa</taxon>
        <taxon>Arthropoda</taxon>
        <taxon>Hexapoda</taxon>
        <taxon>Insecta</taxon>
        <taxon>Pterygota</taxon>
        <taxon>Neoptera</taxon>
        <taxon>Paraneoptera</taxon>
        <taxon>Hemiptera</taxon>
        <taxon>Sternorrhyncha</taxon>
        <taxon>Psylloidea</taxon>
        <taxon>Psyllidae</taxon>
        <taxon>Diaphorininae</taxon>
        <taxon>Diaphorina</taxon>
    </lineage>
</organism>